<feature type="repeat" description="WD" evidence="12">
    <location>
        <begin position="1335"/>
        <end position="1376"/>
    </location>
</feature>
<dbReference type="SUPFAM" id="SSF50978">
    <property type="entry name" value="WD40 repeat-like"/>
    <property type="match status" value="1"/>
</dbReference>
<feature type="compositionally biased region" description="Gly residues" evidence="13">
    <location>
        <begin position="1168"/>
        <end position="1178"/>
    </location>
</feature>
<name>A0A507AW83_9PEZI</name>
<keyword evidence="7" id="KW-0175">Coiled coil</keyword>
<keyword evidence="4" id="KW-0227">DNA damage</keyword>
<keyword evidence="9" id="KW-0234">DNA repair</keyword>
<dbReference type="GO" id="GO:0008270">
    <property type="term" value="F:zinc ion binding"/>
    <property type="evidence" value="ECO:0007669"/>
    <property type="project" value="UniProtKB-KW"/>
</dbReference>
<feature type="compositionally biased region" description="Polar residues" evidence="13">
    <location>
        <begin position="1183"/>
        <end position="1201"/>
    </location>
</feature>
<feature type="domain" description="XPA C-terminal" evidence="14">
    <location>
        <begin position="266"/>
        <end position="316"/>
    </location>
</feature>
<comment type="caution">
    <text evidence="16">The sequence shown here is derived from an EMBL/GenBank/DDBJ whole genome shotgun (WGS) entry which is preliminary data.</text>
</comment>
<feature type="region of interest" description="Disordered" evidence="13">
    <location>
        <begin position="180"/>
        <end position="199"/>
    </location>
</feature>
<keyword evidence="8" id="KW-0238">DNA-binding</keyword>
<feature type="compositionally biased region" description="Low complexity" evidence="13">
    <location>
        <begin position="917"/>
        <end position="928"/>
    </location>
</feature>
<feature type="compositionally biased region" description="Low complexity" evidence="13">
    <location>
        <begin position="119"/>
        <end position="132"/>
    </location>
</feature>
<reference evidence="16 17" key="1">
    <citation type="submission" date="2019-06" db="EMBL/GenBank/DDBJ databases">
        <title>Draft genome sequence of the filamentous fungus Phialemoniopsis curvata isolated from diesel fuel.</title>
        <authorList>
            <person name="Varaljay V.A."/>
            <person name="Lyon W.J."/>
            <person name="Crouch A.L."/>
            <person name="Drake C.E."/>
            <person name="Hollomon J.M."/>
            <person name="Nadeau L.J."/>
            <person name="Nunn H.S."/>
            <person name="Stevenson B.S."/>
            <person name="Bojanowski C.L."/>
            <person name="Crookes-Goodson W.J."/>
        </authorList>
    </citation>
    <scope>NUCLEOTIDE SEQUENCE [LARGE SCALE GENOMIC DNA]</scope>
    <source>
        <strain evidence="16 17">D216</strain>
    </source>
</reference>
<protein>
    <recommendedName>
        <fullName evidence="11">DNA repair protein RAD14</fullName>
    </recommendedName>
</protein>
<evidence type="ECO:0000256" key="2">
    <source>
        <dbReference type="ARBA" id="ARBA00005548"/>
    </source>
</evidence>
<dbReference type="InterPro" id="IPR022656">
    <property type="entry name" value="XPA_C"/>
</dbReference>
<dbReference type="InterPro" id="IPR000465">
    <property type="entry name" value="XPA/RAD14"/>
</dbReference>
<feature type="region of interest" description="Disordered" evidence="13">
    <location>
        <begin position="673"/>
        <end position="726"/>
    </location>
</feature>
<dbReference type="SMART" id="SM00320">
    <property type="entry name" value="WD40"/>
    <property type="match status" value="7"/>
</dbReference>
<feature type="compositionally biased region" description="Basic and acidic residues" evidence="13">
    <location>
        <begin position="135"/>
        <end position="145"/>
    </location>
</feature>
<dbReference type="GeneID" id="41975143"/>
<dbReference type="InterPro" id="IPR051488">
    <property type="entry name" value="WD_repeat_striatin"/>
</dbReference>
<dbReference type="SUPFAM" id="SSF46955">
    <property type="entry name" value="Putative DNA-binding domain"/>
    <property type="match status" value="1"/>
</dbReference>
<feature type="compositionally biased region" description="Basic and acidic residues" evidence="13">
    <location>
        <begin position="693"/>
        <end position="702"/>
    </location>
</feature>
<dbReference type="PROSITE" id="PS50082">
    <property type="entry name" value="WD_REPEATS_2"/>
    <property type="match status" value="1"/>
</dbReference>
<dbReference type="InterPro" id="IPR036322">
    <property type="entry name" value="WD40_repeat_dom_sf"/>
</dbReference>
<evidence type="ECO:0000259" key="14">
    <source>
        <dbReference type="Pfam" id="PF05181"/>
    </source>
</evidence>
<feature type="compositionally biased region" description="Basic and acidic residues" evidence="13">
    <location>
        <begin position="55"/>
        <end position="73"/>
    </location>
</feature>
<dbReference type="Pfam" id="PF00400">
    <property type="entry name" value="WD40"/>
    <property type="match status" value="4"/>
</dbReference>
<dbReference type="Gene3D" id="2.130.10.10">
    <property type="entry name" value="YVTN repeat-like/Quinoprotein amine dehydrogenase"/>
    <property type="match status" value="2"/>
</dbReference>
<dbReference type="GO" id="GO:0006289">
    <property type="term" value="P:nucleotide-excision repair"/>
    <property type="evidence" value="ECO:0007669"/>
    <property type="project" value="InterPro"/>
</dbReference>
<keyword evidence="5" id="KW-0863">Zinc-finger</keyword>
<dbReference type="Gene3D" id="1.20.5.300">
    <property type="match status" value="1"/>
</dbReference>
<evidence type="ECO:0000256" key="11">
    <source>
        <dbReference type="ARBA" id="ARBA00072989"/>
    </source>
</evidence>
<comment type="subcellular location">
    <subcellularLocation>
        <location evidence="1">Nucleus</location>
    </subcellularLocation>
</comment>
<feature type="region of interest" description="Disordered" evidence="13">
    <location>
        <begin position="1279"/>
        <end position="1301"/>
    </location>
</feature>
<dbReference type="PANTHER" id="PTHR15653:SF0">
    <property type="entry name" value="CONNECTOR OF KINASE TO AP-1, ISOFORM E"/>
    <property type="match status" value="1"/>
</dbReference>
<sequence length="1414" mass="152120">MDADSQAGTFREADLRSAVTRRRGACLGLVMERASTPPPRQAVSGNPASPPTPEVTRRLEESRLKSKALRDQNEAAQRASGGVSTPHRTPSGFIPTDDIHVVGAGPRQHQPSSTKRPHSSISQASPSSVPPSNRDGTKQDGEIRPARKFTKFVDYNFSAMTDTKGGFLSAEDDPYNKAFATDAAGSKPAGEEKPKHMTQKEWERLQLLRKLRRQKAGPFEPGLSVLADEKERKKCRECGSLEIDFVWDEVFGCRVCNTCKDKYPEKYSLLTKTECRADYLLTEPELKDADLLPHLSKPNPHKSHWHDMMLFLRYQVEEYAFKEKWGSAEALDAEFERREADKKRRKEAKFRDKLTELKKRTRTEAFRRNAAKGGAEQGAGRATKFGDRVGAAEKHVHEWGRAVETEEGMTVKKPPAPWINPIRGTLDWTAGRAALPRASVPPQSTPAFLATGENLASTSQQSRPAVSRPQLAFDIRQAHELRVFFIPRPSIICSLAFPDGILFLSQINSAPDQPRRVTRAALSTLSELDEAHCIIQTPLTVVVVTDPLNGGGAEITGTARLVARTGSSLSGAMGTNTGNGMGGPGGDMGPMQGNPSNQPHATEYTLQGVMRFLQTEWHRHERDRNAWEIEKQEMKGRIASLEGAARRADATQKALKKYVTILEKKVKEQASQLKGSTSASASAPDQPSSTTDSFERAKKIQEKLQAASAKEHGDATGQGTELDRIADDETQRTDLKTFLDQCQAEFAYLMITPANPIPPRESPPLPLIDDLRGENEPVFGLPIAQQQLDQFSQPSRQPPNHMRDAQRPAPSPANHVPPPAQSISANNFAVKGGSDAQAAPMVRSSAEAAPLFGNAAADWPSTSSVSTRLVEESIADTNNALKTLGRPETGDDPANKRGAMDPDGWDFSEASFTESNAQPATSAQPTTTRPDNDAFPTADNLPKSPSRGPGSHRRKSSMSRRRSADHELSLNSLGQKSDSGNFKLRFGLRGHLDTVRTVIFSGGGSPGEPEVCTAGDDGLIKRFHLPRAASQPGGSNAASDLDVQADFTHRGHQGAVLSITSWSPSPNFSTGGRAQGDGWIFSGGQDTFIRVWERGRVDPKATLEGHKDAVWALCVLPATLGAIFGQENRYGSADRILLVSGAADGIVHVWAVSAPPQLSSPQPAGAAGRRGPGSGGRVRGNSMSSGSGFPNSPQPSMATSSPFHHTLVHTITRSNSNASPTSITALGASGETFVVAYADAAIIVYDTKTGDEMGNMASLETYDGTPNTSVNAVVATTSGLDQPQLGDDDAGSGGGPTGGGRAMAGSGVEGVIISGHEDRFVRFFDANSGQCTYNMLAHPAAISSLSLSPDGRELVSAGHDASLRFWSLEKRACTQEITSHRIMRGEGVCSVVWSQDGRWVVSGGGDGVVKVFAR</sequence>
<dbReference type="Pfam" id="PF05181">
    <property type="entry name" value="XPA_C"/>
    <property type="match status" value="1"/>
</dbReference>
<evidence type="ECO:0000256" key="1">
    <source>
        <dbReference type="ARBA" id="ARBA00004123"/>
    </source>
</evidence>
<dbReference type="InterPro" id="IPR037129">
    <property type="entry name" value="XPA_sf"/>
</dbReference>
<feature type="domain" description="Striatin N-terminal" evidence="15">
    <location>
        <begin position="605"/>
        <end position="753"/>
    </location>
</feature>
<dbReference type="CDD" id="cd21077">
    <property type="entry name" value="DBD_Rad14"/>
    <property type="match status" value="1"/>
</dbReference>
<dbReference type="InterPro" id="IPR013258">
    <property type="entry name" value="Striatin_N"/>
</dbReference>
<evidence type="ECO:0000256" key="13">
    <source>
        <dbReference type="SAM" id="MobiDB-lite"/>
    </source>
</evidence>
<feature type="region of interest" description="Disordered" evidence="13">
    <location>
        <begin position="29"/>
        <end position="145"/>
    </location>
</feature>
<dbReference type="Proteomes" id="UP000319257">
    <property type="component" value="Unassembled WGS sequence"/>
</dbReference>
<keyword evidence="12" id="KW-0853">WD repeat</keyword>
<dbReference type="GO" id="GO:0003684">
    <property type="term" value="F:damaged DNA binding"/>
    <property type="evidence" value="ECO:0007669"/>
    <property type="project" value="InterPro"/>
</dbReference>
<dbReference type="NCBIfam" id="TIGR00598">
    <property type="entry name" value="rad14"/>
    <property type="match status" value="1"/>
</dbReference>
<proteinExistence type="inferred from homology"/>
<evidence type="ECO:0000256" key="7">
    <source>
        <dbReference type="ARBA" id="ARBA00023054"/>
    </source>
</evidence>
<dbReference type="STRING" id="1093900.A0A507AW83"/>
<keyword evidence="6" id="KW-0862">Zinc</keyword>
<feature type="compositionally biased region" description="Basic and acidic residues" evidence="13">
    <location>
        <begin position="189"/>
        <end position="199"/>
    </location>
</feature>
<feature type="compositionally biased region" description="Gly residues" evidence="13">
    <location>
        <begin position="1291"/>
        <end position="1301"/>
    </location>
</feature>
<evidence type="ECO:0000256" key="6">
    <source>
        <dbReference type="ARBA" id="ARBA00022833"/>
    </source>
</evidence>
<dbReference type="OrthoDB" id="727118at2759"/>
<feature type="compositionally biased region" description="Polar residues" evidence="13">
    <location>
        <begin position="969"/>
        <end position="980"/>
    </location>
</feature>
<evidence type="ECO:0000256" key="5">
    <source>
        <dbReference type="ARBA" id="ARBA00022771"/>
    </source>
</evidence>
<dbReference type="InterPro" id="IPR015943">
    <property type="entry name" value="WD40/YVTN_repeat-like_dom_sf"/>
</dbReference>
<keyword evidence="10" id="KW-0539">Nucleus</keyword>
<feature type="compositionally biased region" description="Low complexity" evidence="13">
    <location>
        <begin position="1157"/>
        <end position="1167"/>
    </location>
</feature>
<feature type="region of interest" description="Disordered" evidence="13">
    <location>
        <begin position="878"/>
        <end position="981"/>
    </location>
</feature>
<evidence type="ECO:0000256" key="4">
    <source>
        <dbReference type="ARBA" id="ARBA00022763"/>
    </source>
</evidence>
<dbReference type="Pfam" id="PF08232">
    <property type="entry name" value="Striatin"/>
    <property type="match status" value="1"/>
</dbReference>
<dbReference type="InterPro" id="IPR009061">
    <property type="entry name" value="DNA-bd_dom_put_sf"/>
</dbReference>
<comment type="similarity">
    <text evidence="2">Belongs to the XPA family.</text>
</comment>
<feature type="compositionally biased region" description="Basic residues" evidence="13">
    <location>
        <begin position="950"/>
        <end position="961"/>
    </location>
</feature>
<evidence type="ECO:0000256" key="3">
    <source>
        <dbReference type="ARBA" id="ARBA00022723"/>
    </source>
</evidence>
<feature type="compositionally biased region" description="Low complexity" evidence="13">
    <location>
        <begin position="676"/>
        <end position="691"/>
    </location>
</feature>
<evidence type="ECO:0000256" key="10">
    <source>
        <dbReference type="ARBA" id="ARBA00023242"/>
    </source>
</evidence>
<dbReference type="InterPro" id="IPR001680">
    <property type="entry name" value="WD40_rpt"/>
</dbReference>
<dbReference type="RefSeq" id="XP_030993428.1">
    <property type="nucleotide sequence ID" value="XM_031142469.1"/>
</dbReference>
<evidence type="ECO:0000313" key="16">
    <source>
        <dbReference type="EMBL" id="TPX11717.1"/>
    </source>
</evidence>
<dbReference type="PROSITE" id="PS50294">
    <property type="entry name" value="WD_REPEATS_REGION"/>
    <property type="match status" value="1"/>
</dbReference>
<dbReference type="FunFam" id="3.90.530.10:FF:000003">
    <property type="entry name" value="Dna repair rad14 protein"/>
    <property type="match status" value="1"/>
</dbReference>
<gene>
    <name evidence="16" type="ORF">E0L32_007696</name>
</gene>
<dbReference type="EMBL" id="SKBQ01000047">
    <property type="protein sequence ID" value="TPX11717.1"/>
    <property type="molecule type" value="Genomic_DNA"/>
</dbReference>
<feature type="compositionally biased region" description="Pro residues" evidence="13">
    <location>
        <begin position="809"/>
        <end position="820"/>
    </location>
</feature>
<dbReference type="Gene3D" id="3.90.530.10">
    <property type="entry name" value="XPA C-terminal domain"/>
    <property type="match status" value="1"/>
</dbReference>
<feature type="region of interest" description="Disordered" evidence="13">
    <location>
        <begin position="361"/>
        <end position="384"/>
    </location>
</feature>
<dbReference type="PANTHER" id="PTHR15653">
    <property type="entry name" value="STRIATIN"/>
    <property type="match status" value="1"/>
</dbReference>
<feature type="region of interest" description="Disordered" evidence="13">
    <location>
        <begin position="1157"/>
        <end position="1201"/>
    </location>
</feature>
<keyword evidence="17" id="KW-1185">Reference proteome</keyword>
<feature type="region of interest" description="Disordered" evidence="13">
    <location>
        <begin position="791"/>
        <end position="826"/>
    </location>
</feature>
<evidence type="ECO:0000259" key="15">
    <source>
        <dbReference type="Pfam" id="PF08232"/>
    </source>
</evidence>
<evidence type="ECO:0000256" key="8">
    <source>
        <dbReference type="ARBA" id="ARBA00023125"/>
    </source>
</evidence>
<organism evidence="16 17">
    <name type="scientific">Thyridium curvatum</name>
    <dbReference type="NCBI Taxonomy" id="1093900"/>
    <lineage>
        <taxon>Eukaryota</taxon>
        <taxon>Fungi</taxon>
        <taxon>Dikarya</taxon>
        <taxon>Ascomycota</taxon>
        <taxon>Pezizomycotina</taxon>
        <taxon>Sordariomycetes</taxon>
        <taxon>Sordariomycetidae</taxon>
        <taxon>Thyridiales</taxon>
        <taxon>Thyridiaceae</taxon>
        <taxon>Thyridium</taxon>
    </lineage>
</organism>
<keyword evidence="3" id="KW-0479">Metal-binding</keyword>
<evidence type="ECO:0000313" key="17">
    <source>
        <dbReference type="Proteomes" id="UP000319257"/>
    </source>
</evidence>
<evidence type="ECO:0000256" key="9">
    <source>
        <dbReference type="ARBA" id="ARBA00023204"/>
    </source>
</evidence>
<dbReference type="GO" id="GO:0005634">
    <property type="term" value="C:nucleus"/>
    <property type="evidence" value="ECO:0007669"/>
    <property type="project" value="UniProtKB-SubCell"/>
</dbReference>
<evidence type="ECO:0000256" key="12">
    <source>
        <dbReference type="PROSITE-ProRule" id="PRU00221"/>
    </source>
</evidence>
<feature type="region of interest" description="Disordered" evidence="13">
    <location>
        <begin position="1"/>
        <end position="20"/>
    </location>
</feature>
<accession>A0A507AW83</accession>
<dbReference type="InParanoid" id="A0A507AW83"/>